<gene>
    <name evidence="2" type="ORF">ACFOJE_02665</name>
</gene>
<dbReference type="PRINTS" id="PR01545">
    <property type="entry name" value="THEMAYE10DUF"/>
</dbReference>
<dbReference type="GO" id="GO:0016787">
    <property type="term" value="F:hydrolase activity"/>
    <property type="evidence" value="ECO:0007669"/>
    <property type="project" value="UniProtKB-KW"/>
</dbReference>
<feature type="domain" description="Glycoside-hydrolase family GH114 TIM-barrel" evidence="1">
    <location>
        <begin position="67"/>
        <end position="293"/>
    </location>
</feature>
<sequence length="950" mass="106451">MSIARVAFRSASSLSGSCPFRLPRPFPRALTWLFGIALTLSPWLAEALEKPTSVAFWYAEQPPLSELSQFDWVVLESAQVSAPDIAFLREQGSTPFAYLSIGEFKGDGPALRQEGLDKAGSPVRNEAWDSQVMDLASPVWRSYLLQRAARLGEQGYGGLFLDTLDSYQLLPESEREVQRQALVSLLRDLKRQQPGMKLFFNRGFEVLPELPGVAAAVAVESIHAGWSAEGQAYREVPQSDRDWLEARLGPLRKQGIPLVAIDYLPPERRDEARRLAARLQAEGYIPFVTTPKLDYLGIGSIEVQPRRIAMIYDPTEGDVSRNLGHIKLASLLEYLGYRVDYLAADQSLPQRPARGLYAGMVTWMTSGPPLDGQLFSDWLSARLDEQVPLAILAGLPVENDLLLQRLGLQHAPGPLQGTPKLLVQDGGLLGRFEAPVQLRARDVPPFTVTEHGPRPVLAMADAQGQSYTPVALADWGGMALSPFVLDQSSEQTRWILDPFAFLQRALHLAPLPRPDVTTENGRRIATVHIDGDGFVSRAEVTGTPYAGQMVLDEFIRPYPLLTSVSVIEGETGPKGMYPHLTREVEPIARKIFAEEKVEVASHTFSHPFYWQPEVVKKREDFNPEYGFKMPIPGYDQIDFTREIVGSRDYINSRLTGPDKPVKMLFWSGDALPDAQTIELAYASHLLNVNGGNTVLTRAYPSLSGLYPLIRPTSGGIQYYAPIANENVYTNLWKGPYYGFRGLIETFDLTENPRRLRGLHLYYHFYSGTKQASIKTMHRIYRTMLAQQPLSLWMSDYIPRLHGLYQASLARRSDGSWQVRGMDELRTLRLDPELGWPDLLRSRGVAGVRDLPQGRYLHLSRANATLVLRDSRDPHPALEEANIPLRDWSYLDENRVRFSFAGAFPLAFSVRASGACRVISDGRTYQGRAQQGLWQFQLPLKQVQDAQLVCQ</sequence>
<dbReference type="EMBL" id="JBHRSJ010000002">
    <property type="protein sequence ID" value="MFC2971120.1"/>
    <property type="molecule type" value="Genomic_DNA"/>
</dbReference>
<dbReference type="InterPro" id="IPR017853">
    <property type="entry name" value="GH"/>
</dbReference>
<dbReference type="InterPro" id="IPR016062">
    <property type="entry name" value="TM1410-rel"/>
</dbReference>
<dbReference type="InterPro" id="IPR004352">
    <property type="entry name" value="GH114_TIM-barrel"/>
</dbReference>
<evidence type="ECO:0000313" key="2">
    <source>
        <dbReference type="EMBL" id="MFC2971120.1"/>
    </source>
</evidence>
<dbReference type="PANTHER" id="PTHR35882">
    <property type="entry name" value="PELA"/>
    <property type="match status" value="1"/>
</dbReference>
<dbReference type="Gene3D" id="3.20.20.70">
    <property type="entry name" value="Aldolase class I"/>
    <property type="match status" value="1"/>
</dbReference>
<protein>
    <submittedName>
        <fullName evidence="2">Bifunctional glycoside hydrolase 114/ polysaccharide deacetylase family protein</fullName>
    </submittedName>
</protein>
<dbReference type="InterPro" id="IPR016925">
    <property type="entry name" value="UCP029570"/>
</dbReference>
<organism evidence="2 3">
    <name type="scientific">Azotobacter bryophylli</name>
    <dbReference type="NCBI Taxonomy" id="1986537"/>
    <lineage>
        <taxon>Bacteria</taxon>
        <taxon>Pseudomonadati</taxon>
        <taxon>Pseudomonadota</taxon>
        <taxon>Gammaproteobacteria</taxon>
        <taxon>Pseudomonadales</taxon>
        <taxon>Pseudomonadaceae</taxon>
        <taxon>Azotobacter</taxon>
    </lineage>
</organism>
<reference evidence="3" key="1">
    <citation type="journal article" date="2019" name="Int. J. Syst. Evol. Microbiol.">
        <title>The Global Catalogue of Microorganisms (GCM) 10K type strain sequencing project: providing services to taxonomists for standard genome sequencing and annotation.</title>
        <authorList>
            <consortium name="The Broad Institute Genomics Platform"/>
            <consortium name="The Broad Institute Genome Sequencing Center for Infectious Disease"/>
            <person name="Wu L."/>
            <person name="Ma J."/>
        </authorList>
    </citation>
    <scope>NUCLEOTIDE SEQUENCE [LARGE SCALE GENOMIC DNA]</scope>
    <source>
        <strain evidence="3">KCTC 62195</strain>
    </source>
</reference>
<dbReference type="RefSeq" id="WP_377812702.1">
    <property type="nucleotide sequence ID" value="NZ_JBHRSJ010000002.1"/>
</dbReference>
<dbReference type="PIRSF" id="PIRSF029570">
    <property type="entry name" value="UCP029570"/>
    <property type="match status" value="1"/>
</dbReference>
<proteinExistence type="predicted"/>
<name>A0ABV7APB1_9GAMM</name>
<evidence type="ECO:0000313" key="3">
    <source>
        <dbReference type="Proteomes" id="UP001595457"/>
    </source>
</evidence>
<keyword evidence="2" id="KW-0378">Hydrolase</keyword>
<evidence type="ECO:0000259" key="1">
    <source>
        <dbReference type="Pfam" id="PF03537"/>
    </source>
</evidence>
<dbReference type="InterPro" id="IPR013785">
    <property type="entry name" value="Aldolase_TIM"/>
</dbReference>
<accession>A0ABV7APB1</accession>
<keyword evidence="3" id="KW-1185">Reference proteome</keyword>
<dbReference type="Pfam" id="PF03537">
    <property type="entry name" value="Glyco_hydro_114"/>
    <property type="match status" value="1"/>
</dbReference>
<dbReference type="SUPFAM" id="SSF51445">
    <property type="entry name" value="(Trans)glycosidases"/>
    <property type="match status" value="1"/>
</dbReference>
<dbReference type="Proteomes" id="UP001595457">
    <property type="component" value="Unassembled WGS sequence"/>
</dbReference>
<dbReference type="PANTHER" id="PTHR35882:SF2">
    <property type="entry name" value="PELA"/>
    <property type="match status" value="1"/>
</dbReference>
<comment type="caution">
    <text evidence="2">The sequence shown here is derived from an EMBL/GenBank/DDBJ whole genome shotgun (WGS) entry which is preliminary data.</text>
</comment>
<dbReference type="CDD" id="cd10922">
    <property type="entry name" value="CE4_PelA_like_C"/>
    <property type="match status" value="1"/>
</dbReference>